<dbReference type="Proteomes" id="UP000244915">
    <property type="component" value="Chromosome 1"/>
</dbReference>
<dbReference type="InterPro" id="IPR024078">
    <property type="entry name" value="LmbE-like_dom_sf"/>
</dbReference>
<reference evidence="1 2" key="1">
    <citation type="submission" date="2017-06" db="EMBL/GenBank/DDBJ databases">
        <title>Yangia sp. YSBP01 complete genome sequence.</title>
        <authorList>
            <person name="Woo J.-H."/>
            <person name="Kim H.-S."/>
        </authorList>
    </citation>
    <scope>NUCLEOTIDE SEQUENCE [LARGE SCALE GENOMIC DNA]</scope>
    <source>
        <strain evidence="1 2">YSBP01</strain>
    </source>
</reference>
<accession>A0A2U8HA49</accession>
<protein>
    <submittedName>
        <fullName evidence="1">PIG-L family deacetylase</fullName>
    </submittedName>
</protein>
<dbReference type="PANTHER" id="PTHR12993">
    <property type="entry name" value="N-ACETYLGLUCOSAMINYL-PHOSPHATIDYLINOSITOL DE-N-ACETYLASE-RELATED"/>
    <property type="match status" value="1"/>
</dbReference>
<dbReference type="InterPro" id="IPR003737">
    <property type="entry name" value="GlcNAc_PI_deacetylase-related"/>
</dbReference>
<dbReference type="Pfam" id="PF02585">
    <property type="entry name" value="PIG-L"/>
    <property type="match status" value="1"/>
</dbReference>
<organism evidence="1 2">
    <name type="scientific">Alloyangia pacifica</name>
    <dbReference type="NCBI Taxonomy" id="311180"/>
    <lineage>
        <taxon>Bacteria</taxon>
        <taxon>Pseudomonadati</taxon>
        <taxon>Pseudomonadota</taxon>
        <taxon>Alphaproteobacteria</taxon>
        <taxon>Rhodobacterales</taxon>
        <taxon>Roseobacteraceae</taxon>
        <taxon>Alloyangia</taxon>
    </lineage>
</organism>
<dbReference type="KEGG" id="ypac:CEW88_03785"/>
<gene>
    <name evidence="1" type="ORF">CEW88_03785</name>
</gene>
<dbReference type="PANTHER" id="PTHR12993:SF29">
    <property type="entry name" value="BLR3841 PROTEIN"/>
    <property type="match status" value="1"/>
</dbReference>
<dbReference type="SUPFAM" id="SSF102588">
    <property type="entry name" value="LmbE-like"/>
    <property type="match status" value="1"/>
</dbReference>
<name>A0A2U8HA49_9RHOB</name>
<dbReference type="GO" id="GO:0016811">
    <property type="term" value="F:hydrolase activity, acting on carbon-nitrogen (but not peptide) bonds, in linear amides"/>
    <property type="evidence" value="ECO:0007669"/>
    <property type="project" value="TreeGrafter"/>
</dbReference>
<evidence type="ECO:0000313" key="1">
    <source>
        <dbReference type="EMBL" id="AWI82859.1"/>
    </source>
</evidence>
<dbReference type="AlphaFoldDB" id="A0A2U8HA49"/>
<dbReference type="RefSeq" id="WP_108964749.1">
    <property type="nucleotide sequence ID" value="NZ_CP022189.1"/>
</dbReference>
<evidence type="ECO:0000313" key="2">
    <source>
        <dbReference type="Proteomes" id="UP000244915"/>
    </source>
</evidence>
<dbReference type="OrthoDB" id="9790023at2"/>
<sequence>MMTFTGIVAQAENAPYAQLADLTGPGAVLVLAPHPDDESLAMGGAIAAASAAGHRVHIAVVSDGVLSHPRSRAYPAAALSALRRAEVEAAVRVLTEGREAPIWLGYPDQDTPDDPGSFSEVETRLRPHLGEVTAIWTTWNGDPHSDHQRVWRLARSMADRLACAMFACPVWGRVQTPVAGASSIGLRRFQTAAFRDLKARAVAAHVSQMTGLIDDDPSGFRMPQNLAAHFVVADEIFIPA</sequence>
<dbReference type="EMBL" id="CP022189">
    <property type="protein sequence ID" value="AWI82859.1"/>
    <property type="molecule type" value="Genomic_DNA"/>
</dbReference>
<dbReference type="Gene3D" id="3.40.50.10320">
    <property type="entry name" value="LmbE-like"/>
    <property type="match status" value="1"/>
</dbReference>
<proteinExistence type="predicted"/>